<comment type="caution">
    <text evidence="3">The sequence shown here is derived from an EMBL/GenBank/DDBJ whole genome shotgun (WGS) entry which is preliminary data.</text>
</comment>
<name>A0A6B1D1V5_9CHLR</name>
<evidence type="ECO:0000259" key="1">
    <source>
        <dbReference type="Pfam" id="PF01408"/>
    </source>
</evidence>
<accession>A0A6B1D1V5</accession>
<evidence type="ECO:0000313" key="3">
    <source>
        <dbReference type="EMBL" id="MYC93373.1"/>
    </source>
</evidence>
<reference evidence="3" key="1">
    <citation type="submission" date="2019-09" db="EMBL/GenBank/DDBJ databases">
        <title>Characterisation of the sponge microbiome using genome-centric metagenomics.</title>
        <authorList>
            <person name="Engelberts J.P."/>
            <person name="Robbins S.J."/>
            <person name="De Goeij J.M."/>
            <person name="Aranda M."/>
            <person name="Bell S.C."/>
            <person name="Webster N.S."/>
        </authorList>
    </citation>
    <scope>NUCLEOTIDE SEQUENCE</scope>
    <source>
        <strain evidence="3">SB0661_bin_32</strain>
    </source>
</reference>
<proteinExistence type="predicted"/>
<dbReference type="PANTHER" id="PTHR43377:SF2">
    <property type="entry name" value="BINDING ROSSMANN FOLD OXIDOREDUCTASE, PUTATIVE (AFU_ORTHOLOGUE AFUA_4G00560)-RELATED"/>
    <property type="match status" value="1"/>
</dbReference>
<dbReference type="InterPro" id="IPR000683">
    <property type="entry name" value="Gfo/Idh/MocA-like_OxRdtase_N"/>
</dbReference>
<dbReference type="Pfam" id="PF01408">
    <property type="entry name" value="GFO_IDH_MocA"/>
    <property type="match status" value="1"/>
</dbReference>
<dbReference type="PANTHER" id="PTHR43377">
    <property type="entry name" value="BILIVERDIN REDUCTASE A"/>
    <property type="match status" value="1"/>
</dbReference>
<dbReference type="GO" id="GO:0000166">
    <property type="term" value="F:nucleotide binding"/>
    <property type="evidence" value="ECO:0007669"/>
    <property type="project" value="InterPro"/>
</dbReference>
<dbReference type="Pfam" id="PF22725">
    <property type="entry name" value="GFO_IDH_MocA_C3"/>
    <property type="match status" value="1"/>
</dbReference>
<dbReference type="Gene3D" id="3.30.360.10">
    <property type="entry name" value="Dihydrodipicolinate Reductase, domain 2"/>
    <property type="match status" value="1"/>
</dbReference>
<dbReference type="Gene3D" id="3.40.50.720">
    <property type="entry name" value="NAD(P)-binding Rossmann-like Domain"/>
    <property type="match status" value="1"/>
</dbReference>
<evidence type="ECO:0000259" key="2">
    <source>
        <dbReference type="Pfam" id="PF22725"/>
    </source>
</evidence>
<organism evidence="3">
    <name type="scientific">Caldilineaceae bacterium SB0661_bin_32</name>
    <dbReference type="NCBI Taxonomy" id="2605255"/>
    <lineage>
        <taxon>Bacteria</taxon>
        <taxon>Bacillati</taxon>
        <taxon>Chloroflexota</taxon>
        <taxon>Caldilineae</taxon>
        <taxon>Caldilineales</taxon>
        <taxon>Caldilineaceae</taxon>
    </lineage>
</organism>
<feature type="domain" description="GFO/IDH/MocA-like oxidoreductase" evidence="2">
    <location>
        <begin position="133"/>
        <end position="309"/>
    </location>
</feature>
<feature type="domain" description="Gfo/Idh/MocA-like oxidoreductase N-terminal" evidence="1">
    <location>
        <begin position="2"/>
        <end position="120"/>
    </location>
</feature>
<sequence>MLRIGIIGYGRRISHMAKGLDIFDIPYKVTAVADPRCDIIRANNDPFLAGARFHKTADELLAGAGELDGIMIGTRCNLHTEMAIKVAPTQLPLFLEKPVAISFDEVRRLHAAYKDHSAPTVVSFPLRLSPIAQKVREIIESDQVGSIEQVVAFNDVGYGSVYFRSWYRNYEMDGGLWLQKFTHDVDYINYLLDARPHWVSAMNSRRVYGGDKPWDLQCNSCPEQETCPESPFVRFRSGFEGGRVRFAEEQVYRDDQFCVFSEGHQLQDNGSCMLEYENGVQVSYTQNFFTRYRGARRGARLYGYRGIIEFNWSENHIKIFSHTSPVVETIDFSGDMPHFGGDRELSFDYLMAMRDRRPSRSPIDAGILSALTCLWARESANNRQGYEVVMPEAEAVVSG</sequence>
<dbReference type="InterPro" id="IPR055170">
    <property type="entry name" value="GFO_IDH_MocA-like_dom"/>
</dbReference>
<dbReference type="AlphaFoldDB" id="A0A6B1D1V5"/>
<dbReference type="SUPFAM" id="SSF51735">
    <property type="entry name" value="NAD(P)-binding Rossmann-fold domains"/>
    <property type="match status" value="1"/>
</dbReference>
<gene>
    <name evidence="3" type="ORF">F4X14_00240</name>
</gene>
<dbReference type="InterPro" id="IPR051450">
    <property type="entry name" value="Gfo/Idh/MocA_Oxidoreductases"/>
</dbReference>
<dbReference type="InterPro" id="IPR036291">
    <property type="entry name" value="NAD(P)-bd_dom_sf"/>
</dbReference>
<dbReference type="EMBL" id="VXMH01000002">
    <property type="protein sequence ID" value="MYC93373.1"/>
    <property type="molecule type" value="Genomic_DNA"/>
</dbReference>
<protein>
    <submittedName>
        <fullName evidence="3">Gfo/Idh/MocA family oxidoreductase</fullName>
    </submittedName>
</protein>
<dbReference type="SUPFAM" id="SSF55347">
    <property type="entry name" value="Glyceraldehyde-3-phosphate dehydrogenase-like, C-terminal domain"/>
    <property type="match status" value="1"/>
</dbReference>